<dbReference type="InterPro" id="IPR017946">
    <property type="entry name" value="PLC-like_Pdiesterase_TIM-brl"/>
</dbReference>
<dbReference type="PANTHER" id="PTHR46211">
    <property type="entry name" value="GLYCEROPHOSPHORYL DIESTER PHOSPHODIESTERASE"/>
    <property type="match status" value="1"/>
</dbReference>
<gene>
    <name evidence="3" type="ORF">EIK79_05045</name>
</gene>
<dbReference type="EMBL" id="RRCH01000009">
    <property type="protein sequence ID" value="RRJ32359.1"/>
    <property type="molecule type" value="Genomic_DNA"/>
</dbReference>
<dbReference type="PANTHER" id="PTHR46211:SF14">
    <property type="entry name" value="GLYCEROPHOSPHODIESTER PHOSPHODIESTERASE"/>
    <property type="match status" value="1"/>
</dbReference>
<dbReference type="Pfam" id="PF03009">
    <property type="entry name" value="GDPD"/>
    <property type="match status" value="1"/>
</dbReference>
<dbReference type="InterPro" id="IPR030395">
    <property type="entry name" value="GP_PDE_dom"/>
</dbReference>
<protein>
    <submittedName>
        <fullName evidence="3">Glycerophosphodiester phosphodiesterase</fullName>
    </submittedName>
</protein>
<dbReference type="CDD" id="cd08556">
    <property type="entry name" value="GDPD"/>
    <property type="match status" value="1"/>
</dbReference>
<reference evidence="3 4" key="1">
    <citation type="submission" date="2018-11" db="EMBL/GenBank/DDBJ databases">
        <title>Taxonoimc description of Halomarina strain SPP-AMP-1.</title>
        <authorList>
            <person name="Pal Y."/>
            <person name="Srinivasana K."/>
            <person name="Verma A."/>
            <person name="Kumar P."/>
        </authorList>
    </citation>
    <scope>NUCLEOTIDE SEQUENCE [LARGE SCALE GENOMIC DNA]</scope>
    <source>
        <strain evidence="3 4">SPP-AMP-1</strain>
    </source>
</reference>
<evidence type="ECO:0000313" key="4">
    <source>
        <dbReference type="Proteomes" id="UP000282322"/>
    </source>
</evidence>
<dbReference type="InterPro" id="IPR006311">
    <property type="entry name" value="TAT_signal"/>
</dbReference>
<accession>A0A3P3RHL1</accession>
<dbReference type="SUPFAM" id="SSF51695">
    <property type="entry name" value="PLC-like phosphodiesterases"/>
    <property type="match status" value="2"/>
</dbReference>
<organism evidence="3 4">
    <name type="scientific">Halocatena pleomorpha</name>
    <dbReference type="NCBI Taxonomy" id="1785090"/>
    <lineage>
        <taxon>Archaea</taxon>
        <taxon>Methanobacteriati</taxon>
        <taxon>Methanobacteriota</taxon>
        <taxon>Stenosarchaea group</taxon>
        <taxon>Halobacteria</taxon>
        <taxon>Halobacteriales</taxon>
        <taxon>Natronomonadaceae</taxon>
        <taxon>Halocatena</taxon>
    </lineage>
</organism>
<evidence type="ECO:0000259" key="2">
    <source>
        <dbReference type="PROSITE" id="PS51704"/>
    </source>
</evidence>
<dbReference type="PROSITE" id="PS51704">
    <property type="entry name" value="GP_PDE"/>
    <property type="match status" value="1"/>
</dbReference>
<dbReference type="GO" id="GO:0006629">
    <property type="term" value="P:lipid metabolic process"/>
    <property type="evidence" value="ECO:0007669"/>
    <property type="project" value="InterPro"/>
</dbReference>
<sequence length="337" mass="36435">MQSPSLNRRQFVVGAGMTMAGTRFGGTETVAAQGDGRGEQRTAPSIIAHRGFAGAYPENTVLAARLSSGLSPSSATNDTTPQNYGSEQRGRRPGIGAEMIEIDVMPTADGDVVVFHDDRLAGRDGGEQGLTDASGVVWETPTETVLEAEVLESGETIPLLGELLAAVPSRVGVNVEFKNPGSFDLRMGASLDETALERQKELWRPFTEDVLSILSDHDHRFLISSFYEAALATVREIEPSLPIAFLFWDSIPDGLDVTRRYDCEAIHPPRNMIKNTPFFGDDYYTGGPFADIDLVAVAHAEGRSVNVYTVETWYQAAQLAAAGVDGLINDYPGLFSF</sequence>
<feature type="region of interest" description="Disordered" evidence="1">
    <location>
        <begin position="67"/>
        <end position="92"/>
    </location>
</feature>
<comment type="caution">
    <text evidence="3">The sequence shown here is derived from an EMBL/GenBank/DDBJ whole genome shotgun (WGS) entry which is preliminary data.</text>
</comment>
<dbReference type="OrthoDB" id="19020at2157"/>
<feature type="domain" description="GP-PDE" evidence="2">
    <location>
        <begin position="44"/>
        <end position="337"/>
    </location>
</feature>
<keyword evidence="4" id="KW-1185">Reference proteome</keyword>
<evidence type="ECO:0000256" key="1">
    <source>
        <dbReference type="SAM" id="MobiDB-lite"/>
    </source>
</evidence>
<proteinExistence type="predicted"/>
<dbReference type="AlphaFoldDB" id="A0A3P3RHL1"/>
<dbReference type="Gene3D" id="3.20.20.190">
    <property type="entry name" value="Phosphatidylinositol (PI) phosphodiesterase"/>
    <property type="match status" value="1"/>
</dbReference>
<name>A0A3P3RHL1_9EURY</name>
<dbReference type="Proteomes" id="UP000282322">
    <property type="component" value="Unassembled WGS sequence"/>
</dbReference>
<evidence type="ECO:0000313" key="3">
    <source>
        <dbReference type="EMBL" id="RRJ32359.1"/>
    </source>
</evidence>
<feature type="compositionally biased region" description="Polar residues" evidence="1">
    <location>
        <begin position="68"/>
        <end position="86"/>
    </location>
</feature>
<dbReference type="GO" id="GO:0008081">
    <property type="term" value="F:phosphoric diester hydrolase activity"/>
    <property type="evidence" value="ECO:0007669"/>
    <property type="project" value="InterPro"/>
</dbReference>
<dbReference type="PROSITE" id="PS51318">
    <property type="entry name" value="TAT"/>
    <property type="match status" value="1"/>
</dbReference>